<accession>A0A139IW19</accession>
<comment type="caution">
    <text evidence="1">The sequence shown here is derived from an EMBL/GenBank/DDBJ whole genome shotgun (WGS) entry which is preliminary data.</text>
</comment>
<name>A0A139IW19_9PEZI</name>
<gene>
    <name evidence="1" type="ORF">AC579_3561</name>
</gene>
<dbReference type="AlphaFoldDB" id="A0A139IW19"/>
<protein>
    <submittedName>
        <fullName evidence="1">Uncharacterized protein</fullName>
    </submittedName>
</protein>
<keyword evidence="2" id="KW-1185">Reference proteome</keyword>
<evidence type="ECO:0000313" key="2">
    <source>
        <dbReference type="Proteomes" id="UP000073492"/>
    </source>
</evidence>
<evidence type="ECO:0000313" key="1">
    <source>
        <dbReference type="EMBL" id="KXT18913.1"/>
    </source>
</evidence>
<organism evidence="1 2">
    <name type="scientific">Pseudocercospora musae</name>
    <dbReference type="NCBI Taxonomy" id="113226"/>
    <lineage>
        <taxon>Eukaryota</taxon>
        <taxon>Fungi</taxon>
        <taxon>Dikarya</taxon>
        <taxon>Ascomycota</taxon>
        <taxon>Pezizomycotina</taxon>
        <taxon>Dothideomycetes</taxon>
        <taxon>Dothideomycetidae</taxon>
        <taxon>Mycosphaerellales</taxon>
        <taxon>Mycosphaerellaceae</taxon>
        <taxon>Pseudocercospora</taxon>
    </lineage>
</organism>
<proteinExistence type="predicted"/>
<dbReference type="OrthoDB" id="414243at2759"/>
<dbReference type="EMBL" id="LFZO01000002">
    <property type="protein sequence ID" value="KXT18913.1"/>
    <property type="molecule type" value="Genomic_DNA"/>
</dbReference>
<dbReference type="Proteomes" id="UP000073492">
    <property type="component" value="Unassembled WGS sequence"/>
</dbReference>
<sequence>MNDVPVTSGTLFKSRMRRRKRQMMMREHSLGDAEPGSTGAAVSFENILATDNIPILRRVYMFLCNHHNV</sequence>
<reference evidence="1 2" key="1">
    <citation type="submission" date="2015-07" db="EMBL/GenBank/DDBJ databases">
        <title>Comparative genomics of the Sigatoka disease complex on banana suggests a link between parallel evolutionary changes in Pseudocercospora fijiensis and Pseudocercospora eumusae and increased virulence on the banana host.</title>
        <authorList>
            <person name="Chang T.-C."/>
            <person name="Salvucci A."/>
            <person name="Crous P.W."/>
            <person name="Stergiopoulos I."/>
        </authorList>
    </citation>
    <scope>NUCLEOTIDE SEQUENCE [LARGE SCALE GENOMIC DNA]</scope>
    <source>
        <strain evidence="1 2">CBS 116634</strain>
    </source>
</reference>